<dbReference type="PANTHER" id="PTHR42865">
    <property type="entry name" value="PROTON/GLUTAMATE-ASPARTATE SYMPORTER"/>
    <property type="match status" value="1"/>
</dbReference>
<comment type="subcellular location">
    <subcellularLocation>
        <location evidence="1">Membrane</location>
        <topology evidence="1">Multi-pass membrane protein</topology>
    </subcellularLocation>
</comment>
<gene>
    <name evidence="7" type="ORF">OSH07_11810</name>
</gene>
<accession>A0A9X3E2D0</accession>
<feature type="transmembrane region" description="Helical" evidence="6">
    <location>
        <begin position="90"/>
        <end position="116"/>
    </location>
</feature>
<dbReference type="EMBL" id="JAPKNK010000004">
    <property type="protein sequence ID" value="MCX5569881.1"/>
    <property type="molecule type" value="Genomic_DNA"/>
</dbReference>
<evidence type="ECO:0000256" key="6">
    <source>
        <dbReference type="SAM" id="Phobius"/>
    </source>
</evidence>
<evidence type="ECO:0000256" key="1">
    <source>
        <dbReference type="ARBA" id="ARBA00004141"/>
    </source>
</evidence>
<feature type="transmembrane region" description="Helical" evidence="6">
    <location>
        <begin position="182"/>
        <end position="200"/>
    </location>
</feature>
<feature type="transmembrane region" description="Helical" evidence="6">
    <location>
        <begin position="329"/>
        <end position="350"/>
    </location>
</feature>
<keyword evidence="8" id="KW-1185">Reference proteome</keyword>
<dbReference type="PRINTS" id="PR00173">
    <property type="entry name" value="EDTRNSPORT"/>
</dbReference>
<evidence type="ECO:0000313" key="7">
    <source>
        <dbReference type="EMBL" id="MCX5569881.1"/>
    </source>
</evidence>
<feature type="transmembrane region" description="Helical" evidence="6">
    <location>
        <begin position="254"/>
        <end position="275"/>
    </location>
</feature>
<evidence type="ECO:0000256" key="3">
    <source>
        <dbReference type="ARBA" id="ARBA00022692"/>
    </source>
</evidence>
<dbReference type="Pfam" id="PF00375">
    <property type="entry name" value="SDF"/>
    <property type="match status" value="1"/>
</dbReference>
<evidence type="ECO:0000256" key="2">
    <source>
        <dbReference type="ARBA" id="ARBA00022448"/>
    </source>
</evidence>
<dbReference type="InterPro" id="IPR001991">
    <property type="entry name" value="Na-dicarboxylate_symporter"/>
</dbReference>
<dbReference type="AlphaFoldDB" id="A0A9X3E2D0"/>
<reference evidence="7" key="1">
    <citation type="submission" date="2022-11" db="EMBL/GenBank/DDBJ databases">
        <title>Biodiversity and phylogenetic relationships of bacteria.</title>
        <authorList>
            <person name="Machado R.A.R."/>
            <person name="Bhat A."/>
            <person name="Loulou A."/>
            <person name="Kallel S."/>
        </authorList>
    </citation>
    <scope>NUCLEOTIDE SEQUENCE</scope>
    <source>
        <strain evidence="7">K-TC2</strain>
    </source>
</reference>
<evidence type="ECO:0000256" key="4">
    <source>
        <dbReference type="ARBA" id="ARBA00022989"/>
    </source>
</evidence>
<feature type="transmembrane region" description="Helical" evidence="6">
    <location>
        <begin position="31"/>
        <end position="51"/>
    </location>
</feature>
<evidence type="ECO:0000256" key="5">
    <source>
        <dbReference type="ARBA" id="ARBA00023136"/>
    </source>
</evidence>
<dbReference type="GO" id="GO:0005886">
    <property type="term" value="C:plasma membrane"/>
    <property type="evidence" value="ECO:0007669"/>
    <property type="project" value="TreeGrafter"/>
</dbReference>
<proteinExistence type="predicted"/>
<dbReference type="Gene3D" id="1.10.3860.10">
    <property type="entry name" value="Sodium:dicarboxylate symporter"/>
    <property type="match status" value="1"/>
</dbReference>
<keyword evidence="5 6" id="KW-0472">Membrane</keyword>
<dbReference type="RefSeq" id="WP_266338850.1">
    <property type="nucleotide sequence ID" value="NZ_JAPKNK010000004.1"/>
</dbReference>
<sequence>MPTDETLAEPVSRSKGFTLFKRVLRSPVTTLVLIAAGILCGIHAPAVAHALAPVAKVYLNLLTMVVLPLLVSSVIFSITSMVQDPRSVRYLARIALAVVVVSVLGVALIGTLSLVMQPGQIDDPQSRIGLGMFINSQGAVSTDLQLSLAEPADAGKEAGPLGIFLQLVPSNVFGALAKGETIQVLLFCLLFGLAVGQVPRKSATSLAQGLDAIYRACIILTNWFVWGLPIATFILIAEQTAQVGPEPLTLMGRFLVVMGLSTLAVMIAAVTIVAVRSRRGYWSTIKAFQPLLMVVITTRSTIASIPWIINLLVERLKFSQVIVELLAPLQAALLRTGAIFLYVGGVIFIAQLYGRTLSIPDLALIGVSSALLALTTTGMAGLVILSQMSILCSYLQLPFEAAFALFVAVDAVTDTFMTLASVSTVTAATAAIAPHSREIDESEAIPAGLQPVQDATA</sequence>
<protein>
    <submittedName>
        <fullName evidence="7">Cation:dicarboxylase symporter family transporter</fullName>
    </submittedName>
</protein>
<dbReference type="GO" id="GO:0015293">
    <property type="term" value="F:symporter activity"/>
    <property type="evidence" value="ECO:0007669"/>
    <property type="project" value="InterPro"/>
</dbReference>
<dbReference type="InterPro" id="IPR036458">
    <property type="entry name" value="Na:dicarbo_symporter_sf"/>
</dbReference>
<dbReference type="SUPFAM" id="SSF118215">
    <property type="entry name" value="Proton glutamate symport protein"/>
    <property type="match status" value="1"/>
</dbReference>
<organism evidence="7 8">
    <name type="scientific">Kaistia nematophila</name>
    <dbReference type="NCBI Taxonomy" id="2994654"/>
    <lineage>
        <taxon>Bacteria</taxon>
        <taxon>Pseudomonadati</taxon>
        <taxon>Pseudomonadota</taxon>
        <taxon>Alphaproteobacteria</taxon>
        <taxon>Hyphomicrobiales</taxon>
        <taxon>Kaistiaceae</taxon>
        <taxon>Kaistia</taxon>
    </lineage>
</organism>
<dbReference type="PANTHER" id="PTHR42865:SF10">
    <property type="entry name" value="SODIUM:DICARBOXYLATE SYMPORTER FAMILY PROTEIN"/>
    <property type="match status" value="1"/>
</dbReference>
<dbReference type="Proteomes" id="UP001144805">
    <property type="component" value="Unassembled WGS sequence"/>
</dbReference>
<feature type="transmembrane region" description="Helical" evidence="6">
    <location>
        <begin position="57"/>
        <end position="78"/>
    </location>
</feature>
<name>A0A9X3E2D0_9HYPH</name>
<keyword evidence="4 6" id="KW-1133">Transmembrane helix</keyword>
<keyword evidence="2" id="KW-0813">Transport</keyword>
<evidence type="ECO:0000313" key="8">
    <source>
        <dbReference type="Proteomes" id="UP001144805"/>
    </source>
</evidence>
<feature type="transmembrane region" description="Helical" evidence="6">
    <location>
        <begin position="212"/>
        <end position="234"/>
    </location>
</feature>
<feature type="transmembrane region" description="Helical" evidence="6">
    <location>
        <begin position="362"/>
        <end position="385"/>
    </location>
</feature>
<keyword evidence="3 6" id="KW-0812">Transmembrane</keyword>
<comment type="caution">
    <text evidence="7">The sequence shown here is derived from an EMBL/GenBank/DDBJ whole genome shotgun (WGS) entry which is preliminary data.</text>
</comment>